<dbReference type="EMBL" id="CM044704">
    <property type="protein sequence ID" value="KAI5669781.1"/>
    <property type="molecule type" value="Genomic_DNA"/>
</dbReference>
<keyword evidence="2" id="KW-1185">Reference proteome</keyword>
<dbReference type="Proteomes" id="UP001060085">
    <property type="component" value="Linkage Group LG04"/>
</dbReference>
<comment type="caution">
    <text evidence="1">The sequence shown here is derived from an EMBL/GenBank/DDBJ whole genome shotgun (WGS) entry which is preliminary data.</text>
</comment>
<name>A0ACC0BAV2_CATRO</name>
<proteinExistence type="predicted"/>
<evidence type="ECO:0000313" key="2">
    <source>
        <dbReference type="Proteomes" id="UP001060085"/>
    </source>
</evidence>
<gene>
    <name evidence="1" type="ORF">M9H77_19634</name>
</gene>
<accession>A0ACC0BAV2</accession>
<protein>
    <submittedName>
        <fullName evidence="1">Uncharacterized protein</fullName>
    </submittedName>
</protein>
<organism evidence="1 2">
    <name type="scientific">Catharanthus roseus</name>
    <name type="common">Madagascar periwinkle</name>
    <name type="synonym">Vinca rosea</name>
    <dbReference type="NCBI Taxonomy" id="4058"/>
    <lineage>
        <taxon>Eukaryota</taxon>
        <taxon>Viridiplantae</taxon>
        <taxon>Streptophyta</taxon>
        <taxon>Embryophyta</taxon>
        <taxon>Tracheophyta</taxon>
        <taxon>Spermatophyta</taxon>
        <taxon>Magnoliopsida</taxon>
        <taxon>eudicotyledons</taxon>
        <taxon>Gunneridae</taxon>
        <taxon>Pentapetalae</taxon>
        <taxon>asterids</taxon>
        <taxon>lamiids</taxon>
        <taxon>Gentianales</taxon>
        <taxon>Apocynaceae</taxon>
        <taxon>Rauvolfioideae</taxon>
        <taxon>Vinceae</taxon>
        <taxon>Catharanthinae</taxon>
        <taxon>Catharanthus</taxon>
    </lineage>
</organism>
<sequence length="1143" mass="127436">MPSQRLKPDPVIGLKNHGSGFGLPSATKFQSGHLPSGIIPLSRAIPVSGGNDIGAGSDMDTSSDSDSDVYGGRYSIETSPQDDKFSNGSVARHAYQTNRTSEVYYFNVHTQPNVKVARQTSLLQDFHGARMQNQKAADDDIPSAPPVLSSVLGSNLAGEQLKNSGARNPACLGTSDGSANADMPSTWNGNTLGAGERKESGPSVRTAAVSSSSLPARIPTFHASGLGSWYGFISYEACVRLCLHAWARECMEAPFFLENECAVLREAFGLNHVLLQSEEELMSKRSSELISDGASIKPKKTFGKMKLQVRKVKMSLDPPTGCSVSYLKPPMKKLESVRVRLSSVKSTLSSEWEAYRKIRVPPRLPSNGSLSRQSLAYVHVGTQYIKELPELLKIGATALRNSSASYEVVQDTYSCFLRLKSLPEEEAVRMQPGSGETHVFLPDGLGDDLIIEVNDSNGKYCGRVVVQVADIADDPGDKLRWWFMYREPEHELVGRVQLYINYSTSLEENNHKCGSVAETVAYDFLLETAMKAQQIQQRNLLLNGSWQWLVTEFASYYGVSDAYTRLRYLSYVMDVATPTADCLDLVHDLLEPIIMRGRTKETLSHQENRILGEVSDQIEEIIAMVFENYKSLDESSPSGIADTFAAATGFAAPALAPALKLYKLLNDILSSEAQLKLCRYFQIAAKKRSKRHLAETDEFVSNANENLSVDPLAFSTAYQKMKALCLNIRNEIFTDIEIQNQHVLPSFIDLPNLSSAIYSAELSNRLRAFLVACPPTGPFSPVIELIIATADFQRDLASWNINPVKGGVNAKELFHGYITIWIKEKRVALLELCKPDKVKWSSMQTAHSTTPFVDDIYSRVKETLNEYDIIISRWPEYTIFLESAIADVEKAVVESLEKQYADVLSPLKDYSMPIKIGLKYVQKFAKGTVCPYVVSSELGIVLNSMKRMLDILQPPIESQLKTWGSCIPDGGSTVPGEHLSEVTVMLRAKLRSYLQALMEKLVENTRLQPSTKLKKIIQDAKENVVESDLRIRMQPLKDLLENLIDQLQVVFDNQVFIVICRGFWDRMGQDVLRLLEDRKENRSWYKSSRVAISVVDDTFASKMQQLLGNALQEKDLEPPRSTLEVRSMLCKDGVNHKDNNYLY</sequence>
<reference evidence="2" key="1">
    <citation type="journal article" date="2023" name="Nat. Plants">
        <title>Single-cell RNA sequencing provides a high-resolution roadmap for understanding the multicellular compartmentation of specialized metabolism.</title>
        <authorList>
            <person name="Sun S."/>
            <person name="Shen X."/>
            <person name="Li Y."/>
            <person name="Li Y."/>
            <person name="Wang S."/>
            <person name="Li R."/>
            <person name="Zhang H."/>
            <person name="Shen G."/>
            <person name="Guo B."/>
            <person name="Wei J."/>
            <person name="Xu J."/>
            <person name="St-Pierre B."/>
            <person name="Chen S."/>
            <person name="Sun C."/>
        </authorList>
    </citation>
    <scope>NUCLEOTIDE SEQUENCE [LARGE SCALE GENOMIC DNA]</scope>
</reference>
<evidence type="ECO:0000313" key="1">
    <source>
        <dbReference type="EMBL" id="KAI5669781.1"/>
    </source>
</evidence>